<feature type="transmembrane region" description="Helical" evidence="1">
    <location>
        <begin position="64"/>
        <end position="83"/>
    </location>
</feature>
<evidence type="ECO:0000313" key="2">
    <source>
        <dbReference type="EMBL" id="QBJ03550.1"/>
    </source>
</evidence>
<proteinExistence type="predicted"/>
<dbReference type="EMBL" id="MK504444">
    <property type="protein sequence ID" value="QBJ03550.1"/>
    <property type="molecule type" value="Genomic_DNA"/>
</dbReference>
<organism evidence="2 3">
    <name type="scientific">Lactobacillus phage 3-521</name>
    <dbReference type="NCBI Taxonomy" id="2510943"/>
    <lineage>
        <taxon>Viruses</taxon>
        <taxon>Duplodnaviria</taxon>
        <taxon>Heunggongvirae</taxon>
        <taxon>Uroviricota</taxon>
        <taxon>Caudoviricetes</taxon>
        <taxon>Herelleviridae</taxon>
        <taxon>Watanabevirus</taxon>
        <taxon>Watanabevirus wv3521</taxon>
    </lineage>
</organism>
<keyword evidence="1" id="KW-1133">Transmembrane helix</keyword>
<protein>
    <submittedName>
        <fullName evidence="2">Uncharacterized protein</fullName>
    </submittedName>
</protein>
<keyword evidence="1" id="KW-0472">Membrane</keyword>
<accession>A0A4Y5FF99</accession>
<dbReference type="Proteomes" id="UP000309991">
    <property type="component" value="Segment"/>
</dbReference>
<evidence type="ECO:0000256" key="1">
    <source>
        <dbReference type="SAM" id="Phobius"/>
    </source>
</evidence>
<keyword evidence="3" id="KW-1185">Reference proteome</keyword>
<gene>
    <name evidence="2" type="ORF">UCC3521_0012</name>
</gene>
<name>A0A4Y5FF99_9CAUD</name>
<keyword evidence="1" id="KW-0812">Transmembrane</keyword>
<reference evidence="2 3" key="1">
    <citation type="submission" date="2019-02" db="EMBL/GenBank/DDBJ databases">
        <title>Isolation of virulent Lactobacillus brevis phages.</title>
        <authorList>
            <person name="Feyereisen M."/>
            <person name="Mahony J."/>
            <person name="O'Sullivan T."/>
            <person name="van Sinderen D."/>
        </authorList>
    </citation>
    <scope>NUCLEOTIDE SEQUENCE [LARGE SCALE GENOMIC DNA]</scope>
</reference>
<sequence length="86" mass="9700">METLKLTRKEAQLLKDKQAVEADELVYNRLGVYLTVDSTTLPIVSKVLSESKIDAFNGLVTPKITMLFFLIFVLSMFLLAEIMSTN</sequence>
<evidence type="ECO:0000313" key="3">
    <source>
        <dbReference type="Proteomes" id="UP000309991"/>
    </source>
</evidence>